<keyword evidence="2" id="KW-1185">Reference proteome</keyword>
<dbReference type="OrthoDB" id="27683at2759"/>
<dbReference type="GO" id="GO:0003980">
    <property type="term" value="F:UDP-glucose:glycoprotein glucosyltransferase activity"/>
    <property type="evidence" value="ECO:0007669"/>
    <property type="project" value="InterPro"/>
</dbReference>
<dbReference type="PANTHER" id="PTHR11226">
    <property type="entry name" value="UDP-GLUCOSE GLYCOPROTEIN:GLUCOSYLTRANSFERASE"/>
    <property type="match status" value="1"/>
</dbReference>
<dbReference type="Proteomes" id="UP000268014">
    <property type="component" value="Unassembled WGS sequence"/>
</dbReference>
<dbReference type="InterPro" id="IPR009448">
    <property type="entry name" value="UDP-g_GGtrans"/>
</dbReference>
<dbReference type="STRING" id="6290.A0A3P8ABR9"/>
<sequence length="90" mass="10012">MTLSVDTPDAWMVENVFAEYDLDNIKMEQSSSNIVALFSLEYILLEGHCFDEASGSPPRGLQFVLGTSLKPTQFDTVVMANLGYFQLKVS</sequence>
<dbReference type="AlphaFoldDB" id="A0A3P8ABR9"/>
<dbReference type="GO" id="GO:0051082">
    <property type="term" value="F:unfolded protein binding"/>
    <property type="evidence" value="ECO:0007669"/>
    <property type="project" value="TreeGrafter"/>
</dbReference>
<dbReference type="GO" id="GO:0005783">
    <property type="term" value="C:endoplasmic reticulum"/>
    <property type="evidence" value="ECO:0007669"/>
    <property type="project" value="TreeGrafter"/>
</dbReference>
<dbReference type="PANTHER" id="PTHR11226:SF0">
    <property type="entry name" value="UDP-GLUCOSE:GLYCOPROTEIN GLUCOSYLTRANSFERASE"/>
    <property type="match status" value="1"/>
</dbReference>
<accession>A0A3P8ABR9</accession>
<proteinExistence type="predicted"/>
<evidence type="ECO:0000313" key="2">
    <source>
        <dbReference type="Proteomes" id="UP000268014"/>
    </source>
</evidence>
<dbReference type="Pfam" id="PF06427">
    <property type="entry name" value="UDP-g_GGTase"/>
    <property type="match status" value="1"/>
</dbReference>
<dbReference type="GO" id="GO:0018279">
    <property type="term" value="P:protein N-linked glycosylation via asparagine"/>
    <property type="evidence" value="ECO:0007669"/>
    <property type="project" value="TreeGrafter"/>
</dbReference>
<gene>
    <name evidence="1" type="ORF">HPLM_LOCUS16105</name>
</gene>
<name>A0A3P8ABR9_HAEPC</name>
<reference evidence="1 2" key="1">
    <citation type="submission" date="2018-11" db="EMBL/GenBank/DDBJ databases">
        <authorList>
            <consortium name="Pathogen Informatics"/>
        </authorList>
    </citation>
    <scope>NUCLEOTIDE SEQUENCE [LARGE SCALE GENOMIC DNA]</scope>
    <source>
        <strain evidence="1 2">MHpl1</strain>
    </source>
</reference>
<organism evidence="1 2">
    <name type="scientific">Haemonchus placei</name>
    <name type="common">Barber's pole worm</name>
    <dbReference type="NCBI Taxonomy" id="6290"/>
    <lineage>
        <taxon>Eukaryota</taxon>
        <taxon>Metazoa</taxon>
        <taxon>Ecdysozoa</taxon>
        <taxon>Nematoda</taxon>
        <taxon>Chromadorea</taxon>
        <taxon>Rhabditida</taxon>
        <taxon>Rhabditina</taxon>
        <taxon>Rhabditomorpha</taxon>
        <taxon>Strongyloidea</taxon>
        <taxon>Trichostrongylidae</taxon>
        <taxon>Haemonchus</taxon>
    </lineage>
</organism>
<evidence type="ECO:0000313" key="1">
    <source>
        <dbReference type="EMBL" id="VDO58855.1"/>
    </source>
</evidence>
<dbReference type="GO" id="GO:0036503">
    <property type="term" value="P:ERAD pathway"/>
    <property type="evidence" value="ECO:0007669"/>
    <property type="project" value="TreeGrafter"/>
</dbReference>
<dbReference type="EMBL" id="UZAF01019281">
    <property type="protein sequence ID" value="VDO58855.1"/>
    <property type="molecule type" value="Genomic_DNA"/>
</dbReference>
<protein>
    <submittedName>
        <fullName evidence="1">Uncharacterized protein</fullName>
    </submittedName>
</protein>